<dbReference type="Proteomes" id="UP001305647">
    <property type="component" value="Unassembled WGS sequence"/>
</dbReference>
<name>A0AAN6T3C2_9PEZI</name>
<dbReference type="EMBL" id="MU863630">
    <property type="protein sequence ID" value="KAK4102716.1"/>
    <property type="molecule type" value="Genomic_DNA"/>
</dbReference>
<sequence>MDPLSITASALTLISAAGAVTTSLQRLRTPSRRPIRPSVNFAMNWSTSPLSSRPWRAHSKDAVRSTRPAWTTTCEAQRVGCLVDKIKHNARTRGFGWRVRAAVDLSVYGPDIGMFRDKIHKSNWALQTLLHTITVSLSLRNNASQDMVLFELDRLKSSIDEALLASLRPPQGFGHSLSSDTRVARNLRNLAQAAKHFHSAASSTASTIRDHAGSLLGDFPAYRRERVETFIRSAPSYVSPTGRETPATAVSPAPDSVRAPPSPSSPLANPRPLRVATTTAPRWSVAEGDEDDEEKDDEEEDDEVEFEEMFLDGLEDLARDSIRRKQFEKAIALRNQAIQRNQKASSVKKDVRWLQTQLALCHFFSDDWQQAEPIVSVLATSAEPSSYLASLVWTMLHALALAHLSKYAFDNTLNMCKNAIQAQRRWARSRQLDRRDVKSCAETTGLLATIFHMQGDFIAAEIYRRQLPEQFVYQHCSNPREFLARQRDLLRGVLG</sequence>
<proteinExistence type="predicted"/>
<gene>
    <name evidence="2" type="ORF">N658DRAFT_484976</name>
</gene>
<dbReference type="Gene3D" id="1.25.40.10">
    <property type="entry name" value="Tetratricopeptide repeat domain"/>
    <property type="match status" value="1"/>
</dbReference>
<evidence type="ECO:0000313" key="3">
    <source>
        <dbReference type="Proteomes" id="UP001305647"/>
    </source>
</evidence>
<dbReference type="SUPFAM" id="SSF48452">
    <property type="entry name" value="TPR-like"/>
    <property type="match status" value="1"/>
</dbReference>
<evidence type="ECO:0000313" key="2">
    <source>
        <dbReference type="EMBL" id="KAK4102716.1"/>
    </source>
</evidence>
<accession>A0AAN6T3C2</accession>
<reference evidence="2" key="1">
    <citation type="journal article" date="2023" name="Mol. Phylogenet. Evol.">
        <title>Genome-scale phylogeny and comparative genomics of the fungal order Sordariales.</title>
        <authorList>
            <person name="Hensen N."/>
            <person name="Bonometti L."/>
            <person name="Westerberg I."/>
            <person name="Brannstrom I.O."/>
            <person name="Guillou S."/>
            <person name="Cros-Aarteil S."/>
            <person name="Calhoun S."/>
            <person name="Haridas S."/>
            <person name="Kuo A."/>
            <person name="Mondo S."/>
            <person name="Pangilinan J."/>
            <person name="Riley R."/>
            <person name="LaButti K."/>
            <person name="Andreopoulos B."/>
            <person name="Lipzen A."/>
            <person name="Chen C."/>
            <person name="Yan M."/>
            <person name="Daum C."/>
            <person name="Ng V."/>
            <person name="Clum A."/>
            <person name="Steindorff A."/>
            <person name="Ohm R.A."/>
            <person name="Martin F."/>
            <person name="Silar P."/>
            <person name="Natvig D.O."/>
            <person name="Lalanne C."/>
            <person name="Gautier V."/>
            <person name="Ament-Velasquez S.L."/>
            <person name="Kruys A."/>
            <person name="Hutchinson M.I."/>
            <person name="Powell A.J."/>
            <person name="Barry K."/>
            <person name="Miller A.N."/>
            <person name="Grigoriev I.V."/>
            <person name="Debuchy R."/>
            <person name="Gladieux P."/>
            <person name="Hiltunen Thoren M."/>
            <person name="Johannesson H."/>
        </authorList>
    </citation>
    <scope>NUCLEOTIDE SEQUENCE</scope>
    <source>
        <strain evidence="2">CBS 757.83</strain>
    </source>
</reference>
<dbReference type="AlphaFoldDB" id="A0AAN6T3C2"/>
<keyword evidence="3" id="KW-1185">Reference proteome</keyword>
<comment type="caution">
    <text evidence="2">The sequence shown here is derived from an EMBL/GenBank/DDBJ whole genome shotgun (WGS) entry which is preliminary data.</text>
</comment>
<organism evidence="2 3">
    <name type="scientific">Parathielavia hyrcaniae</name>
    <dbReference type="NCBI Taxonomy" id="113614"/>
    <lineage>
        <taxon>Eukaryota</taxon>
        <taxon>Fungi</taxon>
        <taxon>Dikarya</taxon>
        <taxon>Ascomycota</taxon>
        <taxon>Pezizomycotina</taxon>
        <taxon>Sordariomycetes</taxon>
        <taxon>Sordariomycetidae</taxon>
        <taxon>Sordariales</taxon>
        <taxon>Chaetomiaceae</taxon>
        <taxon>Parathielavia</taxon>
    </lineage>
</organism>
<dbReference type="InterPro" id="IPR011990">
    <property type="entry name" value="TPR-like_helical_dom_sf"/>
</dbReference>
<reference evidence="2" key="2">
    <citation type="submission" date="2023-05" db="EMBL/GenBank/DDBJ databases">
        <authorList>
            <consortium name="Lawrence Berkeley National Laboratory"/>
            <person name="Steindorff A."/>
            <person name="Hensen N."/>
            <person name="Bonometti L."/>
            <person name="Westerberg I."/>
            <person name="Brannstrom I.O."/>
            <person name="Guillou S."/>
            <person name="Cros-Aarteil S."/>
            <person name="Calhoun S."/>
            <person name="Haridas S."/>
            <person name="Kuo A."/>
            <person name="Mondo S."/>
            <person name="Pangilinan J."/>
            <person name="Riley R."/>
            <person name="Labutti K."/>
            <person name="Andreopoulos B."/>
            <person name="Lipzen A."/>
            <person name="Chen C."/>
            <person name="Yanf M."/>
            <person name="Daum C."/>
            <person name="Ng V."/>
            <person name="Clum A."/>
            <person name="Ohm R."/>
            <person name="Martin F."/>
            <person name="Silar P."/>
            <person name="Natvig D."/>
            <person name="Lalanne C."/>
            <person name="Gautier V."/>
            <person name="Ament-Velasquez S.L."/>
            <person name="Kruys A."/>
            <person name="Hutchinson M.I."/>
            <person name="Powell A.J."/>
            <person name="Barry K."/>
            <person name="Miller A.N."/>
            <person name="Grigoriev I.V."/>
            <person name="Debuchy R."/>
            <person name="Gladieux P."/>
            <person name="Thoren M.H."/>
            <person name="Johannesson H."/>
        </authorList>
    </citation>
    <scope>NUCLEOTIDE SEQUENCE</scope>
    <source>
        <strain evidence="2">CBS 757.83</strain>
    </source>
</reference>
<feature type="region of interest" description="Disordered" evidence="1">
    <location>
        <begin position="236"/>
        <end position="304"/>
    </location>
</feature>
<feature type="compositionally biased region" description="Low complexity" evidence="1">
    <location>
        <begin position="249"/>
        <end position="273"/>
    </location>
</feature>
<feature type="compositionally biased region" description="Acidic residues" evidence="1">
    <location>
        <begin position="287"/>
        <end position="304"/>
    </location>
</feature>
<evidence type="ECO:0000256" key="1">
    <source>
        <dbReference type="SAM" id="MobiDB-lite"/>
    </source>
</evidence>
<protein>
    <submittedName>
        <fullName evidence="2">Uncharacterized protein</fullName>
    </submittedName>
</protein>